<protein>
    <submittedName>
        <fullName evidence="4">LytR cell envelope-related transcriptional attenuator</fullName>
    </submittedName>
</protein>
<dbReference type="Pfam" id="PF13399">
    <property type="entry name" value="LytR_C"/>
    <property type="match status" value="1"/>
</dbReference>
<dbReference type="EMBL" id="PDJC01000001">
    <property type="protein sequence ID" value="PFG18336.1"/>
    <property type="molecule type" value="Genomic_DNA"/>
</dbReference>
<keyword evidence="2" id="KW-0812">Transmembrane</keyword>
<feature type="transmembrane region" description="Helical" evidence="2">
    <location>
        <begin position="12"/>
        <end position="29"/>
    </location>
</feature>
<evidence type="ECO:0000256" key="2">
    <source>
        <dbReference type="SAM" id="Phobius"/>
    </source>
</evidence>
<sequence>MRKVLRVVKTPITLIALLAILGYGAWWGYKTYSVPLIKAADTCVMTDVGSALTPDKVTVRTYNGSEVPRLAKDARGYLLSWHFRVIDYNNSERRVPGIVVIGNSVNDPEVKLVQQFFPGSTAEADGRTSHVVDVILGTKFEQLNNPKATYPVKGPICLPAPRATPTGEVSDPATEEPVPSESASASPSGKPSKK</sequence>
<reference evidence="4 5" key="1">
    <citation type="submission" date="2017-10" db="EMBL/GenBank/DDBJ databases">
        <title>Sequencing the genomes of 1000 actinobacteria strains.</title>
        <authorList>
            <person name="Klenk H.-P."/>
        </authorList>
    </citation>
    <scope>NUCLEOTIDE SEQUENCE [LARGE SCALE GENOMIC DNA]</scope>
    <source>
        <strain evidence="4 5">DSM 15597</strain>
    </source>
</reference>
<keyword evidence="2" id="KW-0472">Membrane</keyword>
<accession>A0A2A9CW20</accession>
<gene>
    <name evidence="4" type="ORF">ATK74_2920</name>
</gene>
<evidence type="ECO:0000313" key="5">
    <source>
        <dbReference type="Proteomes" id="UP000226079"/>
    </source>
</evidence>
<feature type="compositionally biased region" description="Low complexity" evidence="1">
    <location>
        <begin position="175"/>
        <end position="194"/>
    </location>
</feature>
<name>A0A2A9CW20_9ACTN</name>
<evidence type="ECO:0000259" key="3">
    <source>
        <dbReference type="Pfam" id="PF13399"/>
    </source>
</evidence>
<feature type="domain" description="LytR/CpsA/Psr regulator C-terminal" evidence="3">
    <location>
        <begin position="57"/>
        <end position="140"/>
    </location>
</feature>
<comment type="caution">
    <text evidence="4">The sequence shown here is derived from an EMBL/GenBank/DDBJ whole genome shotgun (WGS) entry which is preliminary data.</text>
</comment>
<dbReference type="InterPro" id="IPR027381">
    <property type="entry name" value="LytR/CpsA/Psr_C"/>
</dbReference>
<feature type="region of interest" description="Disordered" evidence="1">
    <location>
        <begin position="151"/>
        <end position="194"/>
    </location>
</feature>
<proteinExistence type="predicted"/>
<dbReference type="OrthoDB" id="3727388at2"/>
<evidence type="ECO:0000313" key="4">
    <source>
        <dbReference type="EMBL" id="PFG18336.1"/>
    </source>
</evidence>
<keyword evidence="5" id="KW-1185">Reference proteome</keyword>
<dbReference type="AlphaFoldDB" id="A0A2A9CW20"/>
<organism evidence="4 5">
    <name type="scientific">Propionicimonas paludicola</name>
    <dbReference type="NCBI Taxonomy" id="185243"/>
    <lineage>
        <taxon>Bacteria</taxon>
        <taxon>Bacillati</taxon>
        <taxon>Actinomycetota</taxon>
        <taxon>Actinomycetes</taxon>
        <taxon>Propionibacteriales</taxon>
        <taxon>Nocardioidaceae</taxon>
        <taxon>Propionicimonas</taxon>
    </lineage>
</organism>
<dbReference type="RefSeq" id="WP_098461701.1">
    <property type="nucleotide sequence ID" value="NZ_PDJC01000001.1"/>
</dbReference>
<dbReference type="Proteomes" id="UP000226079">
    <property type="component" value="Unassembled WGS sequence"/>
</dbReference>
<evidence type="ECO:0000256" key="1">
    <source>
        <dbReference type="SAM" id="MobiDB-lite"/>
    </source>
</evidence>
<keyword evidence="2" id="KW-1133">Transmembrane helix</keyword>